<keyword evidence="1" id="KW-0328">Glycosyltransferase</keyword>
<comment type="caution">
    <text evidence="1">The sequence shown here is derived from an EMBL/GenBank/DDBJ whole genome shotgun (WGS) entry which is preliminary data.</text>
</comment>
<accession>A0A392RXP5</accession>
<name>A0A392RXP5_9FABA</name>
<protein>
    <submittedName>
        <fullName evidence="1">GPI mannosyltransferase</fullName>
    </submittedName>
</protein>
<dbReference type="GO" id="GO:0016757">
    <property type="term" value="F:glycosyltransferase activity"/>
    <property type="evidence" value="ECO:0007669"/>
    <property type="project" value="UniProtKB-KW"/>
</dbReference>
<feature type="non-terminal residue" evidence="1">
    <location>
        <position position="1"/>
    </location>
</feature>
<keyword evidence="2" id="KW-1185">Reference proteome</keyword>
<dbReference type="AlphaFoldDB" id="A0A392RXP5"/>
<organism evidence="1 2">
    <name type="scientific">Trifolium medium</name>
    <dbReference type="NCBI Taxonomy" id="97028"/>
    <lineage>
        <taxon>Eukaryota</taxon>
        <taxon>Viridiplantae</taxon>
        <taxon>Streptophyta</taxon>
        <taxon>Embryophyta</taxon>
        <taxon>Tracheophyta</taxon>
        <taxon>Spermatophyta</taxon>
        <taxon>Magnoliopsida</taxon>
        <taxon>eudicotyledons</taxon>
        <taxon>Gunneridae</taxon>
        <taxon>Pentapetalae</taxon>
        <taxon>rosids</taxon>
        <taxon>fabids</taxon>
        <taxon>Fabales</taxon>
        <taxon>Fabaceae</taxon>
        <taxon>Papilionoideae</taxon>
        <taxon>50 kb inversion clade</taxon>
        <taxon>NPAAA clade</taxon>
        <taxon>Hologalegina</taxon>
        <taxon>IRL clade</taxon>
        <taxon>Trifolieae</taxon>
        <taxon>Trifolium</taxon>
    </lineage>
</organism>
<dbReference type="Proteomes" id="UP000265520">
    <property type="component" value="Unassembled WGS sequence"/>
</dbReference>
<evidence type="ECO:0000313" key="2">
    <source>
        <dbReference type="Proteomes" id="UP000265520"/>
    </source>
</evidence>
<reference evidence="1 2" key="1">
    <citation type="journal article" date="2018" name="Front. Plant Sci.">
        <title>Red Clover (Trifolium pratense) and Zigzag Clover (T. medium) - A Picture of Genomic Similarities and Differences.</title>
        <authorList>
            <person name="Dluhosova J."/>
            <person name="Istvanek J."/>
            <person name="Nedelnik J."/>
            <person name="Repkova J."/>
        </authorList>
    </citation>
    <scope>NUCLEOTIDE SEQUENCE [LARGE SCALE GENOMIC DNA]</scope>
    <source>
        <strain evidence="2">cv. 10/8</strain>
        <tissue evidence="1">Leaf</tissue>
    </source>
</reference>
<keyword evidence="1" id="KW-0808">Transferase</keyword>
<sequence>DTTIEEKSCGVVFLSEDLSRFKVAGTVEKSSVRAEVSNFLCGGAIF</sequence>
<proteinExistence type="predicted"/>
<dbReference type="EMBL" id="LXQA010285519">
    <property type="protein sequence ID" value="MCI40922.1"/>
    <property type="molecule type" value="Genomic_DNA"/>
</dbReference>
<evidence type="ECO:0000313" key="1">
    <source>
        <dbReference type="EMBL" id="MCI40922.1"/>
    </source>
</evidence>